<dbReference type="Pfam" id="PF04264">
    <property type="entry name" value="YceI"/>
    <property type="match status" value="1"/>
</dbReference>
<evidence type="ECO:0000259" key="2">
    <source>
        <dbReference type="Pfam" id="PF04264"/>
    </source>
</evidence>
<evidence type="ECO:0000313" key="3">
    <source>
        <dbReference type="EMBL" id="MDU0808923.1"/>
    </source>
</evidence>
<sequence>MRNLFILALCLVGLSANAQLYATQTGEVSFFSKTPMEDIDAVNKQVGSIINSATNEVAVQMRVTNFIFPNKLMQEHFNENYLETDKFPSATFKGKIKESVDLKTPGTYAVTAAGTANIHGISRPVELKGSIVSNGKTLQLTCTFDIRLDEYKIDIPKIVFAKIAEVVKVKGSFQYNQR</sequence>
<protein>
    <submittedName>
        <fullName evidence="3">YceI family protein</fullName>
    </submittedName>
</protein>
<keyword evidence="1" id="KW-0732">Signal</keyword>
<dbReference type="RefSeq" id="WP_316070626.1">
    <property type="nucleotide sequence ID" value="NZ_JAVNWW010000003.1"/>
</dbReference>
<dbReference type="PANTHER" id="PTHR34406:SF1">
    <property type="entry name" value="PROTEIN YCEI"/>
    <property type="match status" value="1"/>
</dbReference>
<reference evidence="3 4" key="1">
    <citation type="submission" date="2023-09" db="EMBL/GenBank/DDBJ databases">
        <title>Aquirufa genomes.</title>
        <authorList>
            <person name="Pitt A."/>
        </authorList>
    </citation>
    <scope>NUCLEOTIDE SEQUENCE [LARGE SCALE GENOMIC DNA]</scope>
    <source>
        <strain evidence="3 4">LEOWEIH-7C</strain>
    </source>
</reference>
<keyword evidence="4" id="KW-1185">Reference proteome</keyword>
<evidence type="ECO:0000313" key="4">
    <source>
        <dbReference type="Proteomes" id="UP001249959"/>
    </source>
</evidence>
<feature type="chain" id="PRO_5046668069" evidence="1">
    <location>
        <begin position="19"/>
        <end position="178"/>
    </location>
</feature>
<accession>A0ABU3TSU1</accession>
<dbReference type="InterPro" id="IPR007372">
    <property type="entry name" value="Lipid/polyisoprenoid-bd_YceI"/>
</dbReference>
<gene>
    <name evidence="3" type="ORF">PQG45_07735</name>
</gene>
<proteinExistence type="predicted"/>
<dbReference type="InterPro" id="IPR036761">
    <property type="entry name" value="TTHA0802/YceI-like_sf"/>
</dbReference>
<feature type="domain" description="Lipid/polyisoprenoid-binding YceI-like" evidence="2">
    <location>
        <begin position="51"/>
        <end position="173"/>
    </location>
</feature>
<dbReference type="EMBL" id="JAVNWW010000003">
    <property type="protein sequence ID" value="MDU0808923.1"/>
    <property type="molecule type" value="Genomic_DNA"/>
</dbReference>
<dbReference type="SUPFAM" id="SSF101874">
    <property type="entry name" value="YceI-like"/>
    <property type="match status" value="1"/>
</dbReference>
<dbReference type="Gene3D" id="2.40.128.110">
    <property type="entry name" value="Lipid/polyisoprenoid-binding, YceI-like"/>
    <property type="match status" value="1"/>
</dbReference>
<organism evidence="3 4">
    <name type="scientific">Aquirufa regiilacus</name>
    <dbReference type="NCBI Taxonomy" id="3024868"/>
    <lineage>
        <taxon>Bacteria</taxon>
        <taxon>Pseudomonadati</taxon>
        <taxon>Bacteroidota</taxon>
        <taxon>Cytophagia</taxon>
        <taxon>Cytophagales</taxon>
        <taxon>Flectobacillaceae</taxon>
        <taxon>Aquirufa</taxon>
    </lineage>
</organism>
<dbReference type="PANTHER" id="PTHR34406">
    <property type="entry name" value="PROTEIN YCEI"/>
    <property type="match status" value="1"/>
</dbReference>
<evidence type="ECO:0000256" key="1">
    <source>
        <dbReference type="SAM" id="SignalP"/>
    </source>
</evidence>
<name>A0ABU3TSU1_9BACT</name>
<feature type="signal peptide" evidence="1">
    <location>
        <begin position="1"/>
        <end position="18"/>
    </location>
</feature>
<dbReference type="Proteomes" id="UP001249959">
    <property type="component" value="Unassembled WGS sequence"/>
</dbReference>
<comment type="caution">
    <text evidence="3">The sequence shown here is derived from an EMBL/GenBank/DDBJ whole genome shotgun (WGS) entry which is preliminary data.</text>
</comment>